<dbReference type="STRING" id="1754191.A0A1Y1VGU9"/>
<dbReference type="PROSITE" id="PS50011">
    <property type="entry name" value="PROTEIN_KINASE_DOM"/>
    <property type="match status" value="1"/>
</dbReference>
<evidence type="ECO:0000256" key="7">
    <source>
        <dbReference type="RuleBase" id="RU000304"/>
    </source>
</evidence>
<evidence type="ECO:0000256" key="2">
    <source>
        <dbReference type="ARBA" id="ARBA00022679"/>
    </source>
</evidence>
<dbReference type="PROSITE" id="PS00108">
    <property type="entry name" value="PROTEIN_KINASE_ST"/>
    <property type="match status" value="1"/>
</dbReference>
<comment type="similarity">
    <text evidence="7">Belongs to the protein kinase superfamily.</text>
</comment>
<dbReference type="Proteomes" id="UP000193719">
    <property type="component" value="Unassembled WGS sequence"/>
</dbReference>
<dbReference type="FunFam" id="3.30.200.20:FF:000042">
    <property type="entry name" value="Aurora kinase A"/>
    <property type="match status" value="1"/>
</dbReference>
<evidence type="ECO:0000313" key="10">
    <source>
        <dbReference type="Proteomes" id="UP000193719"/>
    </source>
</evidence>
<proteinExistence type="inferred from homology"/>
<dbReference type="FunFam" id="1.10.510.10:FF:000026">
    <property type="entry name" value="Calcium/calmodulin-dependent protein kinase type 1"/>
    <property type="match status" value="1"/>
</dbReference>
<feature type="binding site" evidence="6">
    <location>
        <position position="49"/>
    </location>
    <ligand>
        <name>ATP</name>
        <dbReference type="ChEBI" id="CHEBI:30616"/>
    </ligand>
</feature>
<accession>A0A1Y1VGU9</accession>
<evidence type="ECO:0000256" key="1">
    <source>
        <dbReference type="ARBA" id="ARBA00022527"/>
    </source>
</evidence>
<dbReference type="InterPro" id="IPR011009">
    <property type="entry name" value="Kinase-like_dom_sf"/>
</dbReference>
<dbReference type="EMBL" id="MCFH01000008">
    <property type="protein sequence ID" value="ORX55880.1"/>
    <property type="molecule type" value="Genomic_DNA"/>
</dbReference>
<evidence type="ECO:0000256" key="6">
    <source>
        <dbReference type="PROSITE-ProRule" id="PRU10141"/>
    </source>
</evidence>
<dbReference type="SUPFAM" id="SSF56112">
    <property type="entry name" value="Protein kinase-like (PK-like)"/>
    <property type="match status" value="1"/>
</dbReference>
<dbReference type="Pfam" id="PF00069">
    <property type="entry name" value="Pkinase"/>
    <property type="match status" value="1"/>
</dbReference>
<reference evidence="9 10" key="2">
    <citation type="submission" date="2016-08" db="EMBL/GenBank/DDBJ databases">
        <title>Pervasive Adenine N6-methylation of Active Genes in Fungi.</title>
        <authorList>
            <consortium name="DOE Joint Genome Institute"/>
            <person name="Mondo S.J."/>
            <person name="Dannebaum R.O."/>
            <person name="Kuo R.C."/>
            <person name="Labutti K."/>
            <person name="Haridas S."/>
            <person name="Kuo A."/>
            <person name="Salamov A."/>
            <person name="Ahrendt S.R."/>
            <person name="Lipzen A."/>
            <person name="Sullivan W."/>
            <person name="Andreopoulos W.B."/>
            <person name="Clum A."/>
            <person name="Lindquist E."/>
            <person name="Daum C."/>
            <person name="Ramamoorthy G.K."/>
            <person name="Gryganskyi A."/>
            <person name="Culley D."/>
            <person name="Magnuson J.K."/>
            <person name="James T.Y."/>
            <person name="O'Malley M.A."/>
            <person name="Stajich J.E."/>
            <person name="Spatafora J.W."/>
            <person name="Visel A."/>
            <person name="Grigoriev I.V."/>
        </authorList>
    </citation>
    <scope>NUCLEOTIDE SEQUENCE [LARGE SCALE GENOMIC DNA]</scope>
    <source>
        <strain evidence="10">finn</strain>
    </source>
</reference>
<name>A0A1Y1VGU9_9FUNG</name>
<reference evidence="9 10" key="1">
    <citation type="submission" date="2016-08" db="EMBL/GenBank/DDBJ databases">
        <title>Genomes of anaerobic fungi encode conserved fungal cellulosomes for biomass hydrolysis.</title>
        <authorList>
            <consortium name="DOE Joint Genome Institute"/>
            <person name="Haitjema C.H."/>
            <person name="Gilmore S.P."/>
            <person name="Henske J.K."/>
            <person name="Solomon K.V."/>
            <person name="De Groot R."/>
            <person name="Kuo A."/>
            <person name="Mondo S.J."/>
            <person name="Salamov A.A."/>
            <person name="Labutti K."/>
            <person name="Zhao Z."/>
            <person name="Chiniquy J."/>
            <person name="Barry K."/>
            <person name="Brewer H.M."/>
            <person name="Purvine S.O."/>
            <person name="Wright A.T."/>
            <person name="Boxma B."/>
            <person name="Van Alen T."/>
            <person name="Hackstein J.H."/>
            <person name="Baker S.E."/>
            <person name="Grigoriev I.V."/>
            <person name="O'Malley M.A."/>
        </authorList>
    </citation>
    <scope>NUCLEOTIDE SEQUENCE [LARGE SCALE GENOMIC DNA]</scope>
    <source>
        <strain evidence="10">finn</strain>
    </source>
</reference>
<feature type="domain" description="Protein kinase" evidence="8">
    <location>
        <begin position="18"/>
        <end position="275"/>
    </location>
</feature>
<dbReference type="GO" id="GO:0005524">
    <property type="term" value="F:ATP binding"/>
    <property type="evidence" value="ECO:0007669"/>
    <property type="project" value="UniProtKB-UniRule"/>
</dbReference>
<evidence type="ECO:0000256" key="5">
    <source>
        <dbReference type="ARBA" id="ARBA00022840"/>
    </source>
</evidence>
<dbReference type="InterPro" id="IPR000719">
    <property type="entry name" value="Prot_kinase_dom"/>
</dbReference>
<organism evidence="9 10">
    <name type="scientific">Piromyces finnis</name>
    <dbReference type="NCBI Taxonomy" id="1754191"/>
    <lineage>
        <taxon>Eukaryota</taxon>
        <taxon>Fungi</taxon>
        <taxon>Fungi incertae sedis</taxon>
        <taxon>Chytridiomycota</taxon>
        <taxon>Chytridiomycota incertae sedis</taxon>
        <taxon>Neocallimastigomycetes</taxon>
        <taxon>Neocallimastigales</taxon>
        <taxon>Neocallimastigaceae</taxon>
        <taxon>Piromyces</taxon>
    </lineage>
</organism>
<dbReference type="CDD" id="cd05117">
    <property type="entry name" value="STKc_CAMK"/>
    <property type="match status" value="1"/>
</dbReference>
<keyword evidence="10" id="KW-1185">Reference proteome</keyword>
<gene>
    <name evidence="9" type="ORF">BCR36DRAFT_409932</name>
</gene>
<keyword evidence="2" id="KW-0808">Transferase</keyword>
<dbReference type="SMART" id="SM00220">
    <property type="entry name" value="S_TKc"/>
    <property type="match status" value="1"/>
</dbReference>
<dbReference type="GO" id="GO:0004674">
    <property type="term" value="F:protein serine/threonine kinase activity"/>
    <property type="evidence" value="ECO:0007669"/>
    <property type="project" value="UniProtKB-KW"/>
</dbReference>
<evidence type="ECO:0000256" key="3">
    <source>
        <dbReference type="ARBA" id="ARBA00022741"/>
    </source>
</evidence>
<comment type="caution">
    <text evidence="9">The sequence shown here is derived from an EMBL/GenBank/DDBJ whole genome shotgun (WGS) entry which is preliminary data.</text>
</comment>
<dbReference type="PROSITE" id="PS00107">
    <property type="entry name" value="PROTEIN_KINASE_ATP"/>
    <property type="match status" value="1"/>
</dbReference>
<keyword evidence="4 9" id="KW-0418">Kinase</keyword>
<evidence type="ECO:0000313" key="9">
    <source>
        <dbReference type="EMBL" id="ORX55880.1"/>
    </source>
</evidence>
<dbReference type="PANTHER" id="PTHR24347">
    <property type="entry name" value="SERINE/THREONINE-PROTEIN KINASE"/>
    <property type="match status" value="1"/>
</dbReference>
<dbReference type="Gene3D" id="1.10.510.10">
    <property type="entry name" value="Transferase(Phosphotransferase) domain 1"/>
    <property type="match status" value="1"/>
</dbReference>
<keyword evidence="1 7" id="KW-0723">Serine/threonine-protein kinase</keyword>
<dbReference type="AlphaFoldDB" id="A0A1Y1VGU9"/>
<keyword evidence="3 6" id="KW-0547">Nucleotide-binding</keyword>
<dbReference type="InterPro" id="IPR008271">
    <property type="entry name" value="Ser/Thr_kinase_AS"/>
</dbReference>
<keyword evidence="5 6" id="KW-0067">ATP-binding</keyword>
<sequence>MNAKSLFSKELINFDETFTYGKVLGSGSFAVVKLAQKKNDPSDTKYAMKIIDKKIIKGREKLILREISILHKLDHKNIIKLYDVFETSKNIVIQTEYAEGGELFERIIELGYYSENMARKTIHELLDAIDYLHSLNIIHRDLKPENLLLVDHKSDIRIKVADFGLANFDKNMLLQTSCGTLSYAAPEILKNENYGKPVDLWATGVICYILLSGYPPFGGESDYELYESAINAKYAYFSPEWDNISDYAKNFIDRLLTIDPYKRMTVKEALNHPWISVEINDDFNKKIFVADNIKKNFTAKQKFKATVEAIKAAGRMTLFSPTNTDKPNPLTLLDSNEPVKIVNENQSNTNEKSNIL</sequence>
<evidence type="ECO:0000259" key="8">
    <source>
        <dbReference type="PROSITE" id="PS50011"/>
    </source>
</evidence>
<evidence type="ECO:0000256" key="4">
    <source>
        <dbReference type="ARBA" id="ARBA00022777"/>
    </source>
</evidence>
<protein>
    <submittedName>
        <fullName evidence="9">Pkinase-domain-containing protein</fullName>
    </submittedName>
</protein>
<dbReference type="InterPro" id="IPR017441">
    <property type="entry name" value="Protein_kinase_ATP_BS"/>
</dbReference>
<dbReference type="OrthoDB" id="40902at2759"/>